<evidence type="ECO:0000313" key="3">
    <source>
        <dbReference type="EMBL" id="GEU66779.1"/>
    </source>
</evidence>
<feature type="domain" description="Integrase catalytic" evidence="2">
    <location>
        <begin position="339"/>
        <end position="523"/>
    </location>
</feature>
<proteinExistence type="predicted"/>
<dbReference type="InterPro" id="IPR001584">
    <property type="entry name" value="Integrase_cat-core"/>
</dbReference>
<dbReference type="Pfam" id="PF22936">
    <property type="entry name" value="Pol_BBD"/>
    <property type="match status" value="1"/>
</dbReference>
<keyword evidence="1" id="KW-0378">Hydrolase</keyword>
<dbReference type="GO" id="GO:0008233">
    <property type="term" value="F:peptidase activity"/>
    <property type="evidence" value="ECO:0007669"/>
    <property type="project" value="UniProtKB-KW"/>
</dbReference>
<dbReference type="EMBL" id="BKCJ010005444">
    <property type="protein sequence ID" value="GEU66779.1"/>
    <property type="molecule type" value="Genomic_DNA"/>
</dbReference>
<keyword evidence="1" id="KW-0645">Protease</keyword>
<name>A0A6L2M029_TANCI</name>
<dbReference type="AlphaFoldDB" id="A0A6L2M029"/>
<dbReference type="InterPro" id="IPR039537">
    <property type="entry name" value="Retrotran_Ty1/copia-like"/>
</dbReference>
<dbReference type="InterPro" id="IPR012337">
    <property type="entry name" value="RNaseH-like_sf"/>
</dbReference>
<dbReference type="InterPro" id="IPR057670">
    <property type="entry name" value="SH3_retrovirus"/>
</dbReference>
<dbReference type="GO" id="GO:0006508">
    <property type="term" value="P:proteolysis"/>
    <property type="evidence" value="ECO:0007669"/>
    <property type="project" value="UniProtKB-KW"/>
</dbReference>
<dbReference type="GO" id="GO:0003676">
    <property type="term" value="F:nucleic acid binding"/>
    <property type="evidence" value="ECO:0007669"/>
    <property type="project" value="InterPro"/>
</dbReference>
<dbReference type="PROSITE" id="PS50994">
    <property type="entry name" value="INTEGRASE"/>
    <property type="match status" value="1"/>
</dbReference>
<dbReference type="PANTHER" id="PTHR42648">
    <property type="entry name" value="TRANSPOSASE, PUTATIVE-RELATED"/>
    <property type="match status" value="1"/>
</dbReference>
<dbReference type="Pfam" id="PF25597">
    <property type="entry name" value="SH3_retrovirus"/>
    <property type="match status" value="1"/>
</dbReference>
<evidence type="ECO:0000256" key="1">
    <source>
        <dbReference type="ARBA" id="ARBA00022670"/>
    </source>
</evidence>
<sequence length="577" mass="66705">MSEKAKDPEVIAKKISHKPIDYEILNRLTDNFGKRFTSQQELSAEQAFWLRISNPTTQPSLRPVRVEVPSELPKVSLVNEILKKIKFQLAQFDSVVKKRTTPNALTEGELGFEHTKAVVNNEIILFLKSLKNIFNVFDKDILNEITEVKIVFDQMEVVVQQSSVDKQCLKIANKELLLENDRLSQQIMSQDIVSTLMNWAKLLSENERLCKEINHVKQVLKDHFDSIKQTRVLQKEQCDSLINKLNLKSAEHKYLKAQIQDKVFVITSLKNDLRKLKGKATFDNAAQIPSATTVVPKMFKLDLEPLAPKLMHNREIHILYLKHTKDQADILRGIVEQAKSKQPLNNKLDFSCKHAKRIQKLLVYVQDTCPSAIRLSETKVVQIVLWYLDSECSKHMIGNRSQLMNFVSKFLGAVRFENDQIARIIGYGDYLLGNVIISRTLREFYENVGISYQTSVARTPQQNGVVERRKRTLVEAARTMLIFSKALLFLWVEAINTACYTQNRSLIRHRYNKTPYELMQHKKLDLSFLHVFGSLCYPINDHKDLGKFDAKANIRIFVGYAPAKKAFRIYNRRTRIM</sequence>
<organism evidence="3">
    <name type="scientific">Tanacetum cinerariifolium</name>
    <name type="common">Dalmatian daisy</name>
    <name type="synonym">Chrysanthemum cinerariifolium</name>
    <dbReference type="NCBI Taxonomy" id="118510"/>
    <lineage>
        <taxon>Eukaryota</taxon>
        <taxon>Viridiplantae</taxon>
        <taxon>Streptophyta</taxon>
        <taxon>Embryophyta</taxon>
        <taxon>Tracheophyta</taxon>
        <taxon>Spermatophyta</taxon>
        <taxon>Magnoliopsida</taxon>
        <taxon>eudicotyledons</taxon>
        <taxon>Gunneridae</taxon>
        <taxon>Pentapetalae</taxon>
        <taxon>asterids</taxon>
        <taxon>campanulids</taxon>
        <taxon>Asterales</taxon>
        <taxon>Asteraceae</taxon>
        <taxon>Asteroideae</taxon>
        <taxon>Anthemideae</taxon>
        <taxon>Anthemidinae</taxon>
        <taxon>Tanacetum</taxon>
    </lineage>
</organism>
<reference evidence="3" key="1">
    <citation type="journal article" date="2019" name="Sci. Rep.">
        <title>Draft genome of Tanacetum cinerariifolium, the natural source of mosquito coil.</title>
        <authorList>
            <person name="Yamashiro T."/>
            <person name="Shiraishi A."/>
            <person name="Satake H."/>
            <person name="Nakayama K."/>
        </authorList>
    </citation>
    <scope>NUCLEOTIDE SEQUENCE</scope>
</reference>
<dbReference type="Gene3D" id="3.30.420.10">
    <property type="entry name" value="Ribonuclease H-like superfamily/Ribonuclease H"/>
    <property type="match status" value="1"/>
</dbReference>
<gene>
    <name evidence="3" type="ORF">Tci_038757</name>
</gene>
<accession>A0A6L2M029</accession>
<dbReference type="GO" id="GO:0015074">
    <property type="term" value="P:DNA integration"/>
    <property type="evidence" value="ECO:0007669"/>
    <property type="project" value="InterPro"/>
</dbReference>
<dbReference type="InterPro" id="IPR054722">
    <property type="entry name" value="PolX-like_BBD"/>
</dbReference>
<dbReference type="InterPro" id="IPR036397">
    <property type="entry name" value="RNaseH_sf"/>
</dbReference>
<dbReference type="PANTHER" id="PTHR42648:SF32">
    <property type="entry name" value="RIBONUCLEASE H-LIKE DOMAIN, GAG-PRE-INTEGRASE DOMAIN PROTEIN-RELATED"/>
    <property type="match status" value="1"/>
</dbReference>
<evidence type="ECO:0000259" key="2">
    <source>
        <dbReference type="PROSITE" id="PS50994"/>
    </source>
</evidence>
<comment type="caution">
    <text evidence="3">The sequence shown here is derived from an EMBL/GenBank/DDBJ whole genome shotgun (WGS) entry which is preliminary data.</text>
</comment>
<protein>
    <submittedName>
        <fullName evidence="3">Retrovirus-related Pol polyprotein from transposon TNT 1-94</fullName>
    </submittedName>
</protein>
<dbReference type="SUPFAM" id="SSF53098">
    <property type="entry name" value="Ribonuclease H-like"/>
    <property type="match status" value="1"/>
</dbReference>